<dbReference type="InterPro" id="IPR036237">
    <property type="entry name" value="Xyl_isomerase-like_sf"/>
</dbReference>
<dbReference type="Proteomes" id="UP001207930">
    <property type="component" value="Unassembled WGS sequence"/>
</dbReference>
<dbReference type="Gene3D" id="3.20.20.150">
    <property type="entry name" value="Divalent-metal-dependent TIM barrel enzymes"/>
    <property type="match status" value="1"/>
</dbReference>
<reference evidence="1 2" key="1">
    <citation type="submission" date="2022-10" db="EMBL/GenBank/DDBJ databases">
        <title>Luteolibacter flavescens strain MCCC 1K03193, whole genome shotgun sequencing project.</title>
        <authorList>
            <person name="Zhao G."/>
            <person name="Shen L."/>
        </authorList>
    </citation>
    <scope>NUCLEOTIDE SEQUENCE [LARGE SCALE GENOMIC DNA]</scope>
    <source>
        <strain evidence="1 2">MCCC 1K03193</strain>
    </source>
</reference>
<dbReference type="SUPFAM" id="SSF51658">
    <property type="entry name" value="Xylose isomerase-like"/>
    <property type="match status" value="1"/>
</dbReference>
<dbReference type="RefSeq" id="WP_264503607.1">
    <property type="nucleotide sequence ID" value="NZ_JAPDDS010000020.1"/>
</dbReference>
<gene>
    <name evidence="1" type="primary">eboE</name>
    <name evidence="1" type="ORF">OKA04_23135</name>
</gene>
<evidence type="ECO:0000313" key="2">
    <source>
        <dbReference type="Proteomes" id="UP001207930"/>
    </source>
</evidence>
<accession>A0ABT3FVN5</accession>
<keyword evidence="2" id="KW-1185">Reference proteome</keyword>
<protein>
    <submittedName>
        <fullName evidence="1">Metabolite traffic protein EboE</fullName>
    </submittedName>
</protein>
<dbReference type="EMBL" id="JAPDDS010000020">
    <property type="protein sequence ID" value="MCW1887651.1"/>
    <property type="molecule type" value="Genomic_DNA"/>
</dbReference>
<dbReference type="NCBIfam" id="NF035939">
    <property type="entry name" value="TIM_EboE"/>
    <property type="match status" value="1"/>
</dbReference>
<name>A0ABT3FVN5_9BACT</name>
<organism evidence="1 2">
    <name type="scientific">Luteolibacter flavescens</name>
    <dbReference type="NCBI Taxonomy" id="1859460"/>
    <lineage>
        <taxon>Bacteria</taxon>
        <taxon>Pseudomonadati</taxon>
        <taxon>Verrucomicrobiota</taxon>
        <taxon>Verrucomicrobiia</taxon>
        <taxon>Verrucomicrobiales</taxon>
        <taxon>Verrucomicrobiaceae</taxon>
        <taxon>Luteolibacter</taxon>
    </lineage>
</organism>
<proteinExistence type="predicted"/>
<comment type="caution">
    <text evidence="1">The sequence shown here is derived from an EMBL/GenBank/DDBJ whole genome shotgun (WGS) entry which is preliminary data.</text>
</comment>
<evidence type="ECO:0000313" key="1">
    <source>
        <dbReference type="EMBL" id="MCW1887651.1"/>
    </source>
</evidence>
<sequence length="382" mass="42903">MRFPHGHLAYCTNIHPAEDWASTFRALDTHALRVRDLVAPGLPYAIGLRLSATAAAELLAGDRLVRFKDWLAENNTYVCSLNGFPYGDFRAGSFVKRNVFRPDWTDPARLEYTKELFTIISELVPQGIEGSVSTLPGSFKEFGADETVIRAQLIELAAFLDALSDVSGRDLHLGLEPEPRGHFENTEETLRFFDRLLDDAPDHEQIKRRIGINYDCCHFALQYEDARTSLNAIRGEGLRLSKIHLSAALALDPRIPAAVEAISAFDEPTFLHQVLARHPDGRIERFTDLPDGIASLDTEDGRDAEQWRVHFHIPLDSEPAEPLKSTNQNSRDALMLAEEVPGLCAHWEIETYTWGVLPSEMHRPVEEQIAAEYRWVLGGNPA</sequence>